<dbReference type="InterPro" id="IPR016032">
    <property type="entry name" value="Sig_transdc_resp-reg_C-effctor"/>
</dbReference>
<dbReference type="Gene3D" id="1.10.10.10">
    <property type="entry name" value="Winged helix-like DNA-binding domain superfamily/Winged helix DNA-binding domain"/>
    <property type="match status" value="1"/>
</dbReference>
<proteinExistence type="predicted"/>
<dbReference type="SMART" id="SM00421">
    <property type="entry name" value="HTH_LUXR"/>
    <property type="match status" value="1"/>
</dbReference>
<evidence type="ECO:0000259" key="1">
    <source>
        <dbReference type="SMART" id="SM00421"/>
    </source>
</evidence>
<keyword evidence="3" id="KW-1185">Reference proteome</keyword>
<sequence>MREAMAIRPLEHKLVGLILDSVDSHAGLQPALAAIASWMGGHSAHSLFMRDGRLVETHFHGGAGSAFAEYEANWRHLDPRFSAAINNPGRALSDVDIIEPHCFETSSIYNDLLMVQGVRYTLFACVASSPGLMVGHAVMREKQAGPFGEDHVRMFSEVLPYLQNAAHLRLLLEGMRDEIGDLRRTLDIVPGAVAVLDEAARLICANTAADKLIFKGDGLQLKHQKLTTDRAGEAQKLSAMVSRSASFTEDAPPSSSEMSFHSPVKVTRRNGAPLGILFVPLRPMSPITTCAPRSARVLAVIHDPDAAVLLDPQLIAGLHGLTSVESLLASELAQGKTLAEFAEHRGCSEQTARTHLKRVLEKTGTRRQAELVRLLLGSAALHLAKAR</sequence>
<name>A0ABX7MX80_9BACT</name>
<evidence type="ECO:0000313" key="2">
    <source>
        <dbReference type="EMBL" id="QSQ11009.1"/>
    </source>
</evidence>
<dbReference type="SUPFAM" id="SSF46894">
    <property type="entry name" value="C-terminal effector domain of the bipartite response regulators"/>
    <property type="match status" value="1"/>
</dbReference>
<organism evidence="2 3">
    <name type="scientific">Myxococcus landrumensis</name>
    <dbReference type="NCBI Taxonomy" id="2813577"/>
    <lineage>
        <taxon>Bacteria</taxon>
        <taxon>Pseudomonadati</taxon>
        <taxon>Myxococcota</taxon>
        <taxon>Myxococcia</taxon>
        <taxon>Myxococcales</taxon>
        <taxon>Cystobacterineae</taxon>
        <taxon>Myxococcaceae</taxon>
        <taxon>Myxococcus</taxon>
    </lineage>
</organism>
<dbReference type="EMBL" id="CP071091">
    <property type="protein sequence ID" value="QSQ11009.1"/>
    <property type="molecule type" value="Genomic_DNA"/>
</dbReference>
<gene>
    <name evidence="2" type="ORF">JY572_21545</name>
</gene>
<feature type="domain" description="HTH luxR-type" evidence="1">
    <location>
        <begin position="318"/>
        <end position="375"/>
    </location>
</feature>
<protein>
    <submittedName>
        <fullName evidence="2">Helix-turn-helix transcriptional regulator</fullName>
    </submittedName>
</protein>
<dbReference type="InterPro" id="IPR036388">
    <property type="entry name" value="WH-like_DNA-bd_sf"/>
</dbReference>
<dbReference type="InterPro" id="IPR000792">
    <property type="entry name" value="Tscrpt_reg_LuxR_C"/>
</dbReference>
<dbReference type="Proteomes" id="UP000663090">
    <property type="component" value="Chromosome"/>
</dbReference>
<dbReference type="Pfam" id="PF00196">
    <property type="entry name" value="GerE"/>
    <property type="match status" value="1"/>
</dbReference>
<reference evidence="2 3" key="1">
    <citation type="submission" date="2021-02" db="EMBL/GenBank/DDBJ databases">
        <title>De Novo genome assembly of isolated myxobacteria.</title>
        <authorList>
            <person name="Stevens D.C."/>
        </authorList>
    </citation>
    <scope>NUCLEOTIDE SEQUENCE [LARGE SCALE GENOMIC DNA]</scope>
    <source>
        <strain evidence="2 3">SCHIC003</strain>
    </source>
</reference>
<accession>A0ABX7MX80</accession>
<dbReference type="RefSeq" id="WP_206712769.1">
    <property type="nucleotide sequence ID" value="NZ_CP071091.1"/>
</dbReference>
<evidence type="ECO:0000313" key="3">
    <source>
        <dbReference type="Proteomes" id="UP000663090"/>
    </source>
</evidence>